<dbReference type="SUPFAM" id="SSF52540">
    <property type="entry name" value="P-loop containing nucleoside triphosphate hydrolases"/>
    <property type="match status" value="1"/>
</dbReference>
<sequence>MIQVKNLHHDYSGKGKYAVNDISFEIKKGEIFGFLGPSGAGKSTVQNIMTGLLKIQKGEVLNEGKSISEMKNSFYNEIGVSFEHPNLYAKLTGYENLKYYAGLFNVPTLDPMELLDAVGLAESANKRANAYSKGMKQRLVLARALLNNPSILFLDEPTSGLDPATANKVKEIIKRKQQEGCTVFLTTHNMYAAEELCNRVAFLNDGKIVACDSPRNLKLQYGENSVKVEYIGKDGDLKKKIFFLDNEDERSRFNEVVNTEKIQTIHTQEATLEQIFIKLTGRELA</sequence>
<reference evidence="5 6" key="1">
    <citation type="submission" date="2021-01" db="EMBL/GenBank/DDBJ databases">
        <title>Genomic Encyclopedia of Type Strains, Phase IV (KMG-IV): sequencing the most valuable type-strain genomes for metagenomic binning, comparative biology and taxonomic classification.</title>
        <authorList>
            <person name="Goeker M."/>
        </authorList>
    </citation>
    <scope>NUCLEOTIDE SEQUENCE [LARGE SCALE GENOMIC DNA]</scope>
    <source>
        <strain evidence="5 6">DSM 25890</strain>
    </source>
</reference>
<dbReference type="EC" id="3.6.3.-" evidence="5"/>
<dbReference type="InterPro" id="IPR017871">
    <property type="entry name" value="ABC_transporter-like_CS"/>
</dbReference>
<keyword evidence="3 5" id="KW-0067">ATP-binding</keyword>
<dbReference type="PANTHER" id="PTHR42711:SF18">
    <property type="entry name" value="ABC TRANSPORTER, ATP-BINDING PROTEIN"/>
    <property type="match status" value="1"/>
</dbReference>
<dbReference type="EMBL" id="JAFBEE010000004">
    <property type="protein sequence ID" value="MBM7614465.1"/>
    <property type="molecule type" value="Genomic_DNA"/>
</dbReference>
<evidence type="ECO:0000256" key="1">
    <source>
        <dbReference type="ARBA" id="ARBA00022448"/>
    </source>
</evidence>
<evidence type="ECO:0000313" key="5">
    <source>
        <dbReference type="EMBL" id="MBM7614465.1"/>
    </source>
</evidence>
<dbReference type="CDD" id="cd03263">
    <property type="entry name" value="ABC_subfamily_A"/>
    <property type="match status" value="1"/>
</dbReference>
<dbReference type="GO" id="GO:0005524">
    <property type="term" value="F:ATP binding"/>
    <property type="evidence" value="ECO:0007669"/>
    <property type="project" value="UniProtKB-KW"/>
</dbReference>
<dbReference type="SMART" id="SM00382">
    <property type="entry name" value="AAA"/>
    <property type="match status" value="1"/>
</dbReference>
<name>A0ABS2NNE0_9FIRM</name>
<evidence type="ECO:0000259" key="4">
    <source>
        <dbReference type="PROSITE" id="PS50893"/>
    </source>
</evidence>
<keyword evidence="6" id="KW-1185">Reference proteome</keyword>
<keyword evidence="2" id="KW-0547">Nucleotide-binding</keyword>
<comment type="caution">
    <text evidence="5">The sequence shown here is derived from an EMBL/GenBank/DDBJ whole genome shotgun (WGS) entry which is preliminary data.</text>
</comment>
<proteinExistence type="predicted"/>
<dbReference type="PANTHER" id="PTHR42711">
    <property type="entry name" value="ABC TRANSPORTER ATP-BINDING PROTEIN"/>
    <property type="match status" value="1"/>
</dbReference>
<evidence type="ECO:0000256" key="3">
    <source>
        <dbReference type="ARBA" id="ARBA00022840"/>
    </source>
</evidence>
<evidence type="ECO:0000256" key="2">
    <source>
        <dbReference type="ARBA" id="ARBA00022741"/>
    </source>
</evidence>
<dbReference type="RefSeq" id="WP_204400728.1">
    <property type="nucleotide sequence ID" value="NZ_JAFBEE010000004.1"/>
</dbReference>
<gene>
    <name evidence="5" type="ORF">JOC73_000976</name>
</gene>
<keyword evidence="5" id="KW-0378">Hydrolase</keyword>
<dbReference type="InterPro" id="IPR027417">
    <property type="entry name" value="P-loop_NTPase"/>
</dbReference>
<dbReference type="InterPro" id="IPR050763">
    <property type="entry name" value="ABC_transporter_ATP-binding"/>
</dbReference>
<dbReference type="PROSITE" id="PS00211">
    <property type="entry name" value="ABC_TRANSPORTER_1"/>
    <property type="match status" value="1"/>
</dbReference>
<dbReference type="Gene3D" id="3.40.50.300">
    <property type="entry name" value="P-loop containing nucleotide triphosphate hydrolases"/>
    <property type="match status" value="1"/>
</dbReference>
<dbReference type="PROSITE" id="PS50893">
    <property type="entry name" value="ABC_TRANSPORTER_2"/>
    <property type="match status" value="1"/>
</dbReference>
<organism evidence="5 6">
    <name type="scientific">Alkaliphilus hydrothermalis</name>
    <dbReference type="NCBI Taxonomy" id="1482730"/>
    <lineage>
        <taxon>Bacteria</taxon>
        <taxon>Bacillati</taxon>
        <taxon>Bacillota</taxon>
        <taxon>Clostridia</taxon>
        <taxon>Peptostreptococcales</taxon>
        <taxon>Natronincolaceae</taxon>
        <taxon>Alkaliphilus</taxon>
    </lineage>
</organism>
<feature type="domain" description="ABC transporter" evidence="4">
    <location>
        <begin position="2"/>
        <end position="230"/>
    </location>
</feature>
<dbReference type="Pfam" id="PF00005">
    <property type="entry name" value="ABC_tran"/>
    <property type="match status" value="1"/>
</dbReference>
<keyword evidence="1" id="KW-0813">Transport</keyword>
<dbReference type="GO" id="GO:0016787">
    <property type="term" value="F:hydrolase activity"/>
    <property type="evidence" value="ECO:0007669"/>
    <property type="project" value="UniProtKB-KW"/>
</dbReference>
<evidence type="ECO:0000313" key="6">
    <source>
        <dbReference type="Proteomes" id="UP001314796"/>
    </source>
</evidence>
<protein>
    <submittedName>
        <fullName evidence="5">Fluoroquinolone transport system ATP-binding protein</fullName>
        <ecNumber evidence="5">3.6.3.-</ecNumber>
    </submittedName>
</protein>
<accession>A0ABS2NNE0</accession>
<dbReference type="Proteomes" id="UP001314796">
    <property type="component" value="Unassembled WGS sequence"/>
</dbReference>
<dbReference type="InterPro" id="IPR003439">
    <property type="entry name" value="ABC_transporter-like_ATP-bd"/>
</dbReference>
<dbReference type="InterPro" id="IPR003593">
    <property type="entry name" value="AAA+_ATPase"/>
</dbReference>